<keyword evidence="7" id="KW-1185">Reference proteome</keyword>
<dbReference type="InterPro" id="IPR016162">
    <property type="entry name" value="Ald_DH_N"/>
</dbReference>
<protein>
    <submittedName>
        <fullName evidence="6">Succinate semialdehyde dehydrogenase</fullName>
    </submittedName>
</protein>
<organism evidence="6 7">
    <name type="scientific">Actinokineospora cianjurensis</name>
    <dbReference type="NCBI Taxonomy" id="585224"/>
    <lineage>
        <taxon>Bacteria</taxon>
        <taxon>Bacillati</taxon>
        <taxon>Actinomycetota</taxon>
        <taxon>Actinomycetes</taxon>
        <taxon>Pseudonocardiales</taxon>
        <taxon>Pseudonocardiaceae</taxon>
        <taxon>Actinokineospora</taxon>
    </lineage>
</organism>
<evidence type="ECO:0000256" key="3">
    <source>
        <dbReference type="PROSITE-ProRule" id="PRU10007"/>
    </source>
</evidence>
<name>A0A421AUW8_9PSEU</name>
<evidence type="ECO:0000256" key="1">
    <source>
        <dbReference type="ARBA" id="ARBA00009986"/>
    </source>
</evidence>
<evidence type="ECO:0000256" key="2">
    <source>
        <dbReference type="ARBA" id="ARBA00023002"/>
    </source>
</evidence>
<comment type="similarity">
    <text evidence="1 4">Belongs to the aldehyde dehydrogenase family.</text>
</comment>
<dbReference type="PROSITE" id="PS00687">
    <property type="entry name" value="ALDEHYDE_DEHYDR_GLU"/>
    <property type="match status" value="1"/>
</dbReference>
<feature type="domain" description="Aldehyde dehydrogenase" evidence="5">
    <location>
        <begin position="22"/>
        <end position="473"/>
    </location>
</feature>
<dbReference type="Gene3D" id="3.40.309.10">
    <property type="entry name" value="Aldehyde Dehydrogenase, Chain A, domain 2"/>
    <property type="match status" value="1"/>
</dbReference>
<comment type="caution">
    <text evidence="6">The sequence shown here is derived from an EMBL/GenBank/DDBJ whole genome shotgun (WGS) entry which is preliminary data.</text>
</comment>
<dbReference type="InterPro" id="IPR016161">
    <property type="entry name" value="Ald_DH/histidinol_DH"/>
</dbReference>
<evidence type="ECO:0000313" key="7">
    <source>
        <dbReference type="Proteomes" id="UP000282454"/>
    </source>
</evidence>
<dbReference type="FunFam" id="3.40.605.10:FF:000020">
    <property type="entry name" value="Aldehyde dehydrogenase"/>
    <property type="match status" value="1"/>
</dbReference>
<dbReference type="InterPro" id="IPR016163">
    <property type="entry name" value="Ald_DH_C"/>
</dbReference>
<dbReference type="Pfam" id="PF00171">
    <property type="entry name" value="Aldedh"/>
    <property type="match status" value="1"/>
</dbReference>
<proteinExistence type="inferred from homology"/>
<feature type="active site" evidence="3">
    <location>
        <position position="252"/>
    </location>
</feature>
<dbReference type="InterPro" id="IPR015590">
    <property type="entry name" value="Aldehyde_DH_dom"/>
</dbReference>
<gene>
    <name evidence="6" type="ORF">CLV68_6626</name>
</gene>
<keyword evidence="2 4" id="KW-0560">Oxidoreductase</keyword>
<sequence>MSGPTPVPTPYWVAGKPRTSDSPVTVRSPYDAAVTGVTSNATAADIEEAVAAAAAVRDEVAALPAHVRADALDHVSRRLDERLEEVAALITAESGKPITWARTEVTRAVATFRWGAEEARRFSGTVQRLDTDPGSEGRVALVRQVPRGPVLGITPFNFPVNLVAHKLAPAIAAGCPVIIKPAPATPLSALLLGELLAETDLPAGAWSVLPMTNEQIADLVGDPRLPVISFTGSDAVGWRINDSHPRKHVLLELGGNAPVIIAPDWADLDGAAARVAAFGTHQAGQSCVSVQRVYAHTDVYDEFVPALVKYVRGLPTGDPAHPATHVGPLINADAARRVSDWVADAVTRGATLLTGGRTNGNAIDPVVLADVPAGCAVVTEEVFGPVIVVERVASVDEAIATANRSRYGLQAGVFTHDLRVAAYATAKLQVGGVVIGDVPTYRADQMPYGGVKDSGVGREGVQSAMLDFTEPKVMVLTEFVA</sequence>
<dbReference type="Proteomes" id="UP000282454">
    <property type="component" value="Unassembled WGS sequence"/>
</dbReference>
<dbReference type="PANTHER" id="PTHR42991">
    <property type="entry name" value="ALDEHYDE DEHYDROGENASE"/>
    <property type="match status" value="1"/>
</dbReference>
<dbReference type="SUPFAM" id="SSF53720">
    <property type="entry name" value="ALDH-like"/>
    <property type="match status" value="1"/>
</dbReference>
<dbReference type="InterPro" id="IPR029510">
    <property type="entry name" value="Ald_DH_CS_GLU"/>
</dbReference>
<dbReference type="PANTHER" id="PTHR42991:SF1">
    <property type="entry name" value="ALDEHYDE DEHYDROGENASE"/>
    <property type="match status" value="1"/>
</dbReference>
<evidence type="ECO:0000259" key="5">
    <source>
        <dbReference type="Pfam" id="PF00171"/>
    </source>
</evidence>
<dbReference type="GO" id="GO:0008911">
    <property type="term" value="F:lactaldehyde dehydrogenase (NAD+) activity"/>
    <property type="evidence" value="ECO:0007669"/>
    <property type="project" value="TreeGrafter"/>
</dbReference>
<accession>A0A421AUW8</accession>
<dbReference type="EMBL" id="RCDD01000011">
    <property type="protein sequence ID" value="RLK53703.1"/>
    <property type="molecule type" value="Genomic_DNA"/>
</dbReference>
<evidence type="ECO:0000256" key="4">
    <source>
        <dbReference type="RuleBase" id="RU003345"/>
    </source>
</evidence>
<evidence type="ECO:0000313" key="6">
    <source>
        <dbReference type="EMBL" id="RLK53703.1"/>
    </source>
</evidence>
<dbReference type="InterPro" id="IPR051020">
    <property type="entry name" value="ALDH-related_metabolic_enz"/>
</dbReference>
<dbReference type="AlphaFoldDB" id="A0A421AUW8"/>
<reference evidence="6 7" key="1">
    <citation type="submission" date="2018-10" db="EMBL/GenBank/DDBJ databases">
        <title>Genomic Encyclopedia of Archaeal and Bacterial Type Strains, Phase II (KMG-II): from individual species to whole genera.</title>
        <authorList>
            <person name="Goeker M."/>
        </authorList>
    </citation>
    <scope>NUCLEOTIDE SEQUENCE [LARGE SCALE GENOMIC DNA]</scope>
    <source>
        <strain evidence="6 7">DSM 45657</strain>
    </source>
</reference>
<dbReference type="Gene3D" id="3.40.605.10">
    <property type="entry name" value="Aldehyde Dehydrogenase, Chain A, domain 1"/>
    <property type="match status" value="1"/>
</dbReference>